<dbReference type="AlphaFoldDB" id="A0AAV5L1P6"/>
<accession>A0AAV5L1P6</accession>
<protein>
    <submittedName>
        <fullName evidence="1">Uncharacterized protein</fullName>
    </submittedName>
</protein>
<dbReference type="Proteomes" id="UP001054252">
    <property type="component" value="Unassembled WGS sequence"/>
</dbReference>
<dbReference type="EMBL" id="BPVZ01000088">
    <property type="protein sequence ID" value="GKV30762.1"/>
    <property type="molecule type" value="Genomic_DNA"/>
</dbReference>
<gene>
    <name evidence="1" type="ORF">SLEP1_g39541</name>
</gene>
<comment type="caution">
    <text evidence="1">The sequence shown here is derived from an EMBL/GenBank/DDBJ whole genome shotgun (WGS) entry which is preliminary data.</text>
</comment>
<evidence type="ECO:0000313" key="2">
    <source>
        <dbReference type="Proteomes" id="UP001054252"/>
    </source>
</evidence>
<name>A0AAV5L1P6_9ROSI</name>
<proteinExistence type="predicted"/>
<reference evidence="1 2" key="1">
    <citation type="journal article" date="2021" name="Commun. Biol.">
        <title>The genome of Shorea leprosula (Dipterocarpaceae) highlights the ecological relevance of drought in aseasonal tropical rainforests.</title>
        <authorList>
            <person name="Ng K.K.S."/>
            <person name="Kobayashi M.J."/>
            <person name="Fawcett J.A."/>
            <person name="Hatakeyama M."/>
            <person name="Paape T."/>
            <person name="Ng C.H."/>
            <person name="Ang C.C."/>
            <person name="Tnah L.H."/>
            <person name="Lee C.T."/>
            <person name="Nishiyama T."/>
            <person name="Sese J."/>
            <person name="O'Brien M.J."/>
            <person name="Copetti D."/>
            <person name="Mohd Noor M.I."/>
            <person name="Ong R.C."/>
            <person name="Putra M."/>
            <person name="Sireger I.Z."/>
            <person name="Indrioko S."/>
            <person name="Kosugi Y."/>
            <person name="Izuno A."/>
            <person name="Isagi Y."/>
            <person name="Lee S.L."/>
            <person name="Shimizu K.K."/>
        </authorList>
    </citation>
    <scope>NUCLEOTIDE SEQUENCE [LARGE SCALE GENOMIC DNA]</scope>
    <source>
        <strain evidence="1">214</strain>
    </source>
</reference>
<keyword evidence="2" id="KW-1185">Reference proteome</keyword>
<organism evidence="1 2">
    <name type="scientific">Rubroshorea leprosula</name>
    <dbReference type="NCBI Taxonomy" id="152421"/>
    <lineage>
        <taxon>Eukaryota</taxon>
        <taxon>Viridiplantae</taxon>
        <taxon>Streptophyta</taxon>
        <taxon>Embryophyta</taxon>
        <taxon>Tracheophyta</taxon>
        <taxon>Spermatophyta</taxon>
        <taxon>Magnoliopsida</taxon>
        <taxon>eudicotyledons</taxon>
        <taxon>Gunneridae</taxon>
        <taxon>Pentapetalae</taxon>
        <taxon>rosids</taxon>
        <taxon>malvids</taxon>
        <taxon>Malvales</taxon>
        <taxon>Dipterocarpaceae</taxon>
        <taxon>Rubroshorea</taxon>
    </lineage>
</organism>
<sequence length="178" mass="20036">MKLRRKASQYTLVNDVLYKRPYSFPFLHYLTPYKVEYAFHEPCSFTLTAPLHPLLTASQPCSTPPCFRDRALPPALYAPGSCAQPCSTLSPLHSVPSTPKIPCLLRPDPVQSYPYFRQSCSYTPYCYIEPALAACAPILLHRAYASYTMCPIPRPYLLHATAIQKKQPIPDKIGIISD</sequence>
<evidence type="ECO:0000313" key="1">
    <source>
        <dbReference type="EMBL" id="GKV30762.1"/>
    </source>
</evidence>